<dbReference type="PANTHER" id="PTHR46577:SF1">
    <property type="entry name" value="HTH-TYPE TRANSCRIPTIONAL REGULATORY PROTEIN GABR"/>
    <property type="match status" value="1"/>
</dbReference>
<dbReference type="Proteomes" id="UP000554837">
    <property type="component" value="Unassembled WGS sequence"/>
</dbReference>
<evidence type="ECO:0000256" key="4">
    <source>
        <dbReference type="ARBA" id="ARBA00023125"/>
    </source>
</evidence>
<dbReference type="RefSeq" id="WP_217502996.1">
    <property type="nucleotide sequence ID" value="NZ_CP040709.1"/>
</dbReference>
<keyword evidence="8" id="KW-0032">Aminotransferase</keyword>
<dbReference type="PROSITE" id="PS50949">
    <property type="entry name" value="HTH_GNTR"/>
    <property type="match status" value="1"/>
</dbReference>
<dbReference type="AlphaFoldDB" id="A0A840S2N6"/>
<evidence type="ECO:0000313" key="9">
    <source>
        <dbReference type="Proteomes" id="UP000554837"/>
    </source>
</evidence>
<evidence type="ECO:0000256" key="6">
    <source>
        <dbReference type="SAM" id="MobiDB-lite"/>
    </source>
</evidence>
<evidence type="ECO:0000259" key="7">
    <source>
        <dbReference type="PROSITE" id="PS50949"/>
    </source>
</evidence>
<keyword evidence="9" id="KW-1185">Reference proteome</keyword>
<gene>
    <name evidence="8" type="ORF">HNQ51_000397</name>
</gene>
<dbReference type="GO" id="GO:0008483">
    <property type="term" value="F:transaminase activity"/>
    <property type="evidence" value="ECO:0007669"/>
    <property type="project" value="UniProtKB-KW"/>
</dbReference>
<comment type="caution">
    <text evidence="8">The sequence shown here is derived from an EMBL/GenBank/DDBJ whole genome shotgun (WGS) entry which is preliminary data.</text>
</comment>
<keyword evidence="2" id="KW-0663">Pyridoxal phosphate</keyword>
<feature type="region of interest" description="Disordered" evidence="6">
    <location>
        <begin position="75"/>
        <end position="105"/>
    </location>
</feature>
<keyword evidence="5" id="KW-0804">Transcription</keyword>
<dbReference type="InterPro" id="IPR004839">
    <property type="entry name" value="Aminotransferase_I/II_large"/>
</dbReference>
<dbReference type="EMBL" id="JACHHO010000001">
    <property type="protein sequence ID" value="MBB5203104.1"/>
    <property type="molecule type" value="Genomic_DNA"/>
</dbReference>
<dbReference type="Pfam" id="PF00155">
    <property type="entry name" value="Aminotran_1_2"/>
    <property type="match status" value="1"/>
</dbReference>
<dbReference type="SUPFAM" id="SSF53383">
    <property type="entry name" value="PLP-dependent transferases"/>
    <property type="match status" value="1"/>
</dbReference>
<dbReference type="InterPro" id="IPR015421">
    <property type="entry name" value="PyrdxlP-dep_Trfase_major"/>
</dbReference>
<dbReference type="Gene3D" id="3.40.640.10">
    <property type="entry name" value="Type I PLP-dependent aspartate aminotransferase-like (Major domain)"/>
    <property type="match status" value="1"/>
</dbReference>
<dbReference type="PANTHER" id="PTHR46577">
    <property type="entry name" value="HTH-TYPE TRANSCRIPTIONAL REGULATORY PROTEIN GABR"/>
    <property type="match status" value="1"/>
</dbReference>
<evidence type="ECO:0000313" key="8">
    <source>
        <dbReference type="EMBL" id="MBB5203104.1"/>
    </source>
</evidence>
<keyword evidence="4" id="KW-0238">DNA-binding</keyword>
<feature type="domain" description="HTH gntR-type" evidence="7">
    <location>
        <begin position="27"/>
        <end position="93"/>
    </location>
</feature>
<comment type="similarity">
    <text evidence="1">In the C-terminal section; belongs to the class-I pyridoxal-phosphate-dependent aminotransferase family.</text>
</comment>
<accession>A0A840S2N6</accession>
<dbReference type="InterPro" id="IPR036388">
    <property type="entry name" value="WH-like_DNA-bd_sf"/>
</dbReference>
<dbReference type="InterPro" id="IPR051446">
    <property type="entry name" value="HTH_trans_reg/aminotransferase"/>
</dbReference>
<organism evidence="8 9">
    <name type="scientific">Inhella inkyongensis</name>
    <dbReference type="NCBI Taxonomy" id="392593"/>
    <lineage>
        <taxon>Bacteria</taxon>
        <taxon>Pseudomonadati</taxon>
        <taxon>Pseudomonadota</taxon>
        <taxon>Betaproteobacteria</taxon>
        <taxon>Burkholderiales</taxon>
        <taxon>Sphaerotilaceae</taxon>
        <taxon>Inhella</taxon>
    </lineage>
</organism>
<protein>
    <submittedName>
        <fullName evidence="8">GntR family transcriptional regulator/MocR family aminotransferase</fullName>
    </submittedName>
</protein>
<dbReference type="SMART" id="SM00345">
    <property type="entry name" value="HTH_GNTR"/>
    <property type="match status" value="1"/>
</dbReference>
<dbReference type="SUPFAM" id="SSF46785">
    <property type="entry name" value="Winged helix' DNA-binding domain"/>
    <property type="match status" value="1"/>
</dbReference>
<dbReference type="GO" id="GO:0003700">
    <property type="term" value="F:DNA-binding transcription factor activity"/>
    <property type="evidence" value="ECO:0007669"/>
    <property type="project" value="InterPro"/>
</dbReference>
<name>A0A840S2N6_9BURK</name>
<dbReference type="InterPro" id="IPR000524">
    <property type="entry name" value="Tscrpt_reg_HTH_GntR"/>
</dbReference>
<evidence type="ECO:0000256" key="3">
    <source>
        <dbReference type="ARBA" id="ARBA00023015"/>
    </source>
</evidence>
<dbReference type="Pfam" id="PF00392">
    <property type="entry name" value="GntR"/>
    <property type="match status" value="1"/>
</dbReference>
<evidence type="ECO:0000256" key="1">
    <source>
        <dbReference type="ARBA" id="ARBA00005384"/>
    </source>
</evidence>
<keyword evidence="8" id="KW-0808">Transferase</keyword>
<sequence>MDRRNIGDLELDAVGFTLRRTHERGSASLSDQLLQQLRQRLAQASPGSRLPSTRALAQALGVSRNTVLRAYERLSDEGHVQGQRGGGSRVRLPPPASAQHAPARKSALPLRWSGLPAPQIRPWPARAFRTGLPPLDLFPFEDWARLQRQTWRRAERGELQLGYAHPAGEPRLREQIALWLRHGRGLPCTPEQVVVTSGAQQGMALAALALLAPGDLALCESPGYASAWAALQLSGARVMGLPVDAAGLRPQALQALRGGRLVMVTPAHQWPTGVTLGLERRLDLLAWAQREQAWVLEDDYAGEYRFEGTPLPPLASLDRAGRCIHIGSFSKLLLPGLRLGYLVLPADLVDEFARLRLALDRHAPQIEQEVLAEFIEQGQLARHLRRARRAAAQRREALQQAWKRAFGDRLPLQAPPSGLNACVPLTAPAQEQRLLAAARAAGVEMGGLNELLRTCAQPGARSGLLLGFGGTPPAEIEGAVATLARVWTALA</sequence>
<dbReference type="GO" id="GO:0003677">
    <property type="term" value="F:DNA binding"/>
    <property type="evidence" value="ECO:0007669"/>
    <property type="project" value="UniProtKB-KW"/>
</dbReference>
<dbReference type="PRINTS" id="PR00035">
    <property type="entry name" value="HTHGNTR"/>
</dbReference>
<dbReference type="CDD" id="cd07377">
    <property type="entry name" value="WHTH_GntR"/>
    <property type="match status" value="1"/>
</dbReference>
<keyword evidence="3" id="KW-0805">Transcription regulation</keyword>
<dbReference type="InterPro" id="IPR015424">
    <property type="entry name" value="PyrdxlP-dep_Trfase"/>
</dbReference>
<dbReference type="InterPro" id="IPR036390">
    <property type="entry name" value="WH_DNA-bd_sf"/>
</dbReference>
<dbReference type="CDD" id="cd00609">
    <property type="entry name" value="AAT_like"/>
    <property type="match status" value="1"/>
</dbReference>
<reference evidence="8 9" key="1">
    <citation type="submission" date="2020-08" db="EMBL/GenBank/DDBJ databases">
        <title>Genomic Encyclopedia of Type Strains, Phase IV (KMG-IV): sequencing the most valuable type-strain genomes for metagenomic binning, comparative biology and taxonomic classification.</title>
        <authorList>
            <person name="Goeker M."/>
        </authorList>
    </citation>
    <scope>NUCLEOTIDE SEQUENCE [LARGE SCALE GENOMIC DNA]</scope>
    <source>
        <strain evidence="8 9">DSM 23958</strain>
    </source>
</reference>
<evidence type="ECO:0000256" key="2">
    <source>
        <dbReference type="ARBA" id="ARBA00022898"/>
    </source>
</evidence>
<proteinExistence type="inferred from homology"/>
<dbReference type="Gene3D" id="1.10.10.10">
    <property type="entry name" value="Winged helix-like DNA-binding domain superfamily/Winged helix DNA-binding domain"/>
    <property type="match status" value="1"/>
</dbReference>
<dbReference type="GO" id="GO:0030170">
    <property type="term" value="F:pyridoxal phosphate binding"/>
    <property type="evidence" value="ECO:0007669"/>
    <property type="project" value="InterPro"/>
</dbReference>
<evidence type="ECO:0000256" key="5">
    <source>
        <dbReference type="ARBA" id="ARBA00023163"/>
    </source>
</evidence>